<keyword evidence="2 4" id="KW-0479">Metal-binding</keyword>
<dbReference type="GO" id="GO:0008198">
    <property type="term" value="F:ferrous iron binding"/>
    <property type="evidence" value="ECO:0007669"/>
    <property type="project" value="TreeGrafter"/>
</dbReference>
<dbReference type="EMBL" id="CP011299">
    <property type="protein sequence ID" value="ANF17280.1"/>
    <property type="molecule type" value="Genomic_DNA"/>
</dbReference>
<dbReference type="InterPro" id="IPR047584">
    <property type="entry name" value="CyaY"/>
</dbReference>
<dbReference type="PANTHER" id="PTHR16821:SF2">
    <property type="entry name" value="FRATAXIN, MITOCHONDRIAL"/>
    <property type="match status" value="1"/>
</dbReference>
<dbReference type="PATRIC" id="fig|118110.3.peg.545"/>
<evidence type="ECO:0000256" key="2">
    <source>
        <dbReference type="ARBA" id="ARBA00022723"/>
    </source>
</evidence>
<dbReference type="GO" id="GO:0008199">
    <property type="term" value="F:ferric iron binding"/>
    <property type="evidence" value="ECO:0007669"/>
    <property type="project" value="InterPro"/>
</dbReference>
<dbReference type="SMART" id="SM01219">
    <property type="entry name" value="Frataxin_Cyay"/>
    <property type="match status" value="1"/>
</dbReference>
<keyword evidence="3 4" id="KW-0408">Iron</keyword>
<keyword evidence="6" id="KW-1185">Reference proteome</keyword>
<dbReference type="InterPro" id="IPR002908">
    <property type="entry name" value="Frataxin/CyaY"/>
</dbReference>
<gene>
    <name evidence="4 5" type="primary">cyaY</name>
    <name evidence="5" type="ORF">XW81_02740</name>
</gene>
<evidence type="ECO:0000256" key="1">
    <source>
        <dbReference type="ARBA" id="ARBA00008183"/>
    </source>
</evidence>
<reference evidence="5 6" key="1">
    <citation type="submission" date="2015-04" db="EMBL/GenBank/DDBJ databases">
        <title>Buchnera aphidicola assembly.</title>
        <authorList>
            <person name="Zhang Y."/>
        </authorList>
    </citation>
    <scope>NUCLEOTIDE SEQUENCE [LARGE SCALE GENOMIC DNA]</scope>
    <source>
        <strain evidence="5 6">SC</strain>
    </source>
</reference>
<comment type="function">
    <text evidence="4">Involved in iron-sulfur (Fe-S) cluster assembly. May act as a regulator of Fe-S biogenesis.</text>
</comment>
<proteinExistence type="inferred from homology"/>
<dbReference type="SUPFAM" id="SSF55387">
    <property type="entry name" value="Frataxin/Nqo15-like"/>
    <property type="match status" value="1"/>
</dbReference>
<evidence type="ECO:0000313" key="5">
    <source>
        <dbReference type="EMBL" id="ANF17280.1"/>
    </source>
</evidence>
<dbReference type="OrthoDB" id="285675at2"/>
<dbReference type="STRING" id="118110.XW81_02740"/>
<protein>
    <recommendedName>
        <fullName evidence="4">Iron-sulfur cluster assembly protein CyaY</fullName>
    </recommendedName>
</protein>
<dbReference type="NCBIfam" id="TIGR03421">
    <property type="entry name" value="FeS_CyaY"/>
    <property type="match status" value="1"/>
</dbReference>
<dbReference type="Pfam" id="PF01491">
    <property type="entry name" value="Frataxin_Cyay"/>
    <property type="match status" value="1"/>
</dbReference>
<sequence length="106" mass="12819">MKHNHDYNKLANKLFKAIEEKIDSYKGKTDIDCYRHSNVITITFDNKHKIIINQQEPLSQIWLATVRSGYHFEYIEKEWICNRTKKKFWNVLEQLVSNQTKENVKF</sequence>
<dbReference type="PROSITE" id="PS50810">
    <property type="entry name" value="FRATAXIN_2"/>
    <property type="match status" value="1"/>
</dbReference>
<accession>A0A172WE63</accession>
<dbReference type="InterPro" id="IPR036524">
    <property type="entry name" value="Frataxin/CyaY_sf"/>
</dbReference>
<dbReference type="AlphaFoldDB" id="A0A172WE63"/>
<evidence type="ECO:0000313" key="6">
    <source>
        <dbReference type="Proteomes" id="UP000077654"/>
    </source>
</evidence>
<dbReference type="PANTHER" id="PTHR16821">
    <property type="entry name" value="FRATAXIN"/>
    <property type="match status" value="1"/>
</dbReference>
<organism evidence="5 6">
    <name type="scientific">Buchnera aphidicola subsp. Schlechtendalia chinensis</name>
    <dbReference type="NCBI Taxonomy" id="118110"/>
    <lineage>
        <taxon>Bacteria</taxon>
        <taxon>Pseudomonadati</taxon>
        <taxon>Pseudomonadota</taxon>
        <taxon>Gammaproteobacteria</taxon>
        <taxon>Enterobacterales</taxon>
        <taxon>Erwiniaceae</taxon>
        <taxon>Buchnera</taxon>
    </lineage>
</organism>
<dbReference type="Proteomes" id="UP000077654">
    <property type="component" value="Chromosome"/>
</dbReference>
<comment type="similarity">
    <text evidence="1 4">Belongs to the frataxin family.</text>
</comment>
<dbReference type="HAMAP" id="MF_00142">
    <property type="entry name" value="CyaY"/>
    <property type="match status" value="1"/>
</dbReference>
<name>A0A172WE63_BUCSC</name>
<dbReference type="Gene3D" id="3.30.920.10">
    <property type="entry name" value="Frataxin/CyaY"/>
    <property type="match status" value="1"/>
</dbReference>
<dbReference type="GO" id="GO:0016226">
    <property type="term" value="P:iron-sulfur cluster assembly"/>
    <property type="evidence" value="ECO:0007669"/>
    <property type="project" value="UniProtKB-UniRule"/>
</dbReference>
<dbReference type="GO" id="GO:0005829">
    <property type="term" value="C:cytosol"/>
    <property type="evidence" value="ECO:0007669"/>
    <property type="project" value="TreeGrafter"/>
</dbReference>
<evidence type="ECO:0000256" key="4">
    <source>
        <dbReference type="HAMAP-Rule" id="MF_00142"/>
    </source>
</evidence>
<evidence type="ECO:0000256" key="3">
    <source>
        <dbReference type="ARBA" id="ARBA00023004"/>
    </source>
</evidence>
<dbReference type="RefSeq" id="WP_075474409.1">
    <property type="nucleotide sequence ID" value="NZ_CP011299.1"/>
</dbReference>